<dbReference type="InterPro" id="IPR002738">
    <property type="entry name" value="RNase_P_p30"/>
</dbReference>
<dbReference type="Gene3D" id="3.20.20.140">
    <property type="entry name" value="Metal-dependent hydrolases"/>
    <property type="match status" value="1"/>
</dbReference>
<protein>
    <submittedName>
        <fullName evidence="4">Uncharacterized protein</fullName>
    </submittedName>
</protein>
<keyword evidence="5" id="KW-1185">Reference proteome</keyword>
<evidence type="ECO:0000313" key="4">
    <source>
        <dbReference type="EMBL" id="GAX14766.1"/>
    </source>
</evidence>
<dbReference type="Pfam" id="PF01876">
    <property type="entry name" value="RNase_P_p30"/>
    <property type="match status" value="1"/>
</dbReference>
<reference evidence="4 5" key="1">
    <citation type="journal article" date="2015" name="Plant Cell">
        <title>Oil accumulation by the oleaginous diatom Fistulifera solaris as revealed by the genome and transcriptome.</title>
        <authorList>
            <person name="Tanaka T."/>
            <person name="Maeda Y."/>
            <person name="Veluchamy A."/>
            <person name="Tanaka M."/>
            <person name="Abida H."/>
            <person name="Marechal E."/>
            <person name="Bowler C."/>
            <person name="Muto M."/>
            <person name="Sunaga Y."/>
            <person name="Tanaka M."/>
            <person name="Yoshino T."/>
            <person name="Taniguchi T."/>
            <person name="Fukuda Y."/>
            <person name="Nemoto M."/>
            <person name="Matsumoto M."/>
            <person name="Wong P.S."/>
            <person name="Aburatani S."/>
            <person name="Fujibuchi W."/>
        </authorList>
    </citation>
    <scope>NUCLEOTIDE SEQUENCE [LARGE SCALE GENOMIC DNA]</scope>
    <source>
        <strain evidence="4 5">JPCC DA0580</strain>
    </source>
</reference>
<proteinExistence type="inferred from homology"/>
<accession>A0A1Z5JLH9</accession>
<dbReference type="PANTHER" id="PTHR13031:SF0">
    <property type="entry name" value="RIBONUCLEASE P PROTEIN SUBUNIT P30"/>
    <property type="match status" value="1"/>
</dbReference>
<evidence type="ECO:0000256" key="2">
    <source>
        <dbReference type="ARBA" id="ARBA00007331"/>
    </source>
</evidence>
<evidence type="ECO:0000313" key="5">
    <source>
        <dbReference type="Proteomes" id="UP000198406"/>
    </source>
</evidence>
<comment type="subcellular location">
    <subcellularLocation>
        <location evidence="1">Nucleus</location>
    </subcellularLocation>
</comment>
<dbReference type="InParanoid" id="A0A1Z5JLH9"/>
<dbReference type="OrthoDB" id="17948at2759"/>
<comment type="caution">
    <text evidence="4">The sequence shown here is derived from an EMBL/GenBank/DDBJ whole genome shotgun (WGS) entry which is preliminary data.</text>
</comment>
<dbReference type="EMBL" id="BDSP01000083">
    <property type="protein sequence ID" value="GAX14766.1"/>
    <property type="molecule type" value="Genomic_DNA"/>
</dbReference>
<name>A0A1Z5JLH9_FISSO</name>
<organism evidence="4 5">
    <name type="scientific">Fistulifera solaris</name>
    <name type="common">Oleaginous diatom</name>
    <dbReference type="NCBI Taxonomy" id="1519565"/>
    <lineage>
        <taxon>Eukaryota</taxon>
        <taxon>Sar</taxon>
        <taxon>Stramenopiles</taxon>
        <taxon>Ochrophyta</taxon>
        <taxon>Bacillariophyta</taxon>
        <taxon>Bacillariophyceae</taxon>
        <taxon>Bacillariophycidae</taxon>
        <taxon>Naviculales</taxon>
        <taxon>Naviculaceae</taxon>
        <taxon>Fistulifera</taxon>
    </lineage>
</organism>
<sequence>MNRKKGPNRKRKHYFVTSATSSARHDLFVPLPSKPPIALQIRSISDRLQSVGYHSMALTHTVFGASQKHEAGQVIPDSWFPCNDSNSRTTLTKCQRRLHVVVESVSEVAFLFSSSTNSSWIQEYDLLSVAPRNAATFRQACLSSHTDIVTLDYASVRGGLPYSIGSNDLRALFARGAVLEIPYAAAILQQSLRPHFVQACRELELACLGVSRPYLLFSSGPTASTTTNSDSDPIDGELALHSYTDVLHMITTVTGLKDAWFQGAADAAIRHAHRRRGGRTPFDIAQRGSDPSRAVAKKVSKQGVKLNAETATINTIEESKETEEIEGEDGFISF</sequence>
<comment type="similarity">
    <text evidence="2">Belongs to the eukaryotic/archaeal RNase P protein component 3 family.</text>
</comment>
<keyword evidence="3" id="KW-0819">tRNA processing</keyword>
<dbReference type="InterPro" id="IPR016195">
    <property type="entry name" value="Pol/histidinol_Pase-like"/>
</dbReference>
<dbReference type="GO" id="GO:0005655">
    <property type="term" value="C:nucleolar ribonuclease P complex"/>
    <property type="evidence" value="ECO:0007669"/>
    <property type="project" value="TreeGrafter"/>
</dbReference>
<dbReference type="SUPFAM" id="SSF89550">
    <property type="entry name" value="PHP domain-like"/>
    <property type="match status" value="1"/>
</dbReference>
<dbReference type="AlphaFoldDB" id="A0A1Z5JLH9"/>
<dbReference type="GO" id="GO:0003723">
    <property type="term" value="F:RNA binding"/>
    <property type="evidence" value="ECO:0007669"/>
    <property type="project" value="TreeGrafter"/>
</dbReference>
<gene>
    <name evidence="4" type="ORF">FisN_25Lu067</name>
</gene>
<dbReference type="GO" id="GO:0008033">
    <property type="term" value="P:tRNA processing"/>
    <property type="evidence" value="ECO:0007669"/>
    <property type="project" value="UniProtKB-KW"/>
</dbReference>
<evidence type="ECO:0000256" key="3">
    <source>
        <dbReference type="ARBA" id="ARBA00022694"/>
    </source>
</evidence>
<dbReference type="Proteomes" id="UP000198406">
    <property type="component" value="Unassembled WGS sequence"/>
</dbReference>
<dbReference type="PANTHER" id="PTHR13031">
    <property type="entry name" value="RIBONUCLEASE P SUBUNIT P30"/>
    <property type="match status" value="1"/>
</dbReference>
<evidence type="ECO:0000256" key="1">
    <source>
        <dbReference type="ARBA" id="ARBA00004123"/>
    </source>
</evidence>